<organism evidence="1 2">
    <name type="scientific">Lasiodiplodia mahajangana</name>
    <dbReference type="NCBI Taxonomy" id="1108764"/>
    <lineage>
        <taxon>Eukaryota</taxon>
        <taxon>Fungi</taxon>
        <taxon>Dikarya</taxon>
        <taxon>Ascomycota</taxon>
        <taxon>Pezizomycotina</taxon>
        <taxon>Dothideomycetes</taxon>
        <taxon>Dothideomycetes incertae sedis</taxon>
        <taxon>Botryosphaeriales</taxon>
        <taxon>Botryosphaeriaceae</taxon>
        <taxon>Lasiodiplodia</taxon>
    </lineage>
</organism>
<dbReference type="Proteomes" id="UP001153332">
    <property type="component" value="Unassembled WGS sequence"/>
</dbReference>
<evidence type="ECO:0000313" key="1">
    <source>
        <dbReference type="EMBL" id="KAJ8130402.1"/>
    </source>
</evidence>
<protein>
    <submittedName>
        <fullName evidence="1">Uncharacterized protein</fullName>
    </submittedName>
</protein>
<proteinExistence type="predicted"/>
<gene>
    <name evidence="1" type="ORF">O1611_g3226</name>
</gene>
<keyword evidence="2" id="KW-1185">Reference proteome</keyword>
<sequence>MDCELATITSQADIDDQSFPTCVDQLDIVNASGILNVTIPALGAHHANVSINVYDSPELLELHSPLNFTLQSLIFNQTTKLTTVSMPHIETKEQSVVYADSDSAITVPLLQVSIRGAHNFESISLNTTSIGYLTVDDSSTPTGFENITYVHSMDGSTCIAPNVESVYHLSFLGDDECISVPTFDRLSTVHDLKVQRNPYRHIIIRPGLQVNETLTAGPSIAKAHSLSSEQERVDLSYVSTVGDSVEITSNSDFAFDLSKLTTVGAELRITNNTNSTFDITLLEEVGNLTLIDNIDTILPLFPNLAKADNILLRGNIDTSPGPNIFPALSLVSGTVTIEAWNDDFNCSKLVSQWRDSRVHNLICNGTDNGNTSAPRPSTSNAALMKGAKAGIGVGVGIFVLLLAAAGWWWMLLRRQRQRKPSAEKDEPRSGQQDAIEPVKESDLAAELNGEGIIQEKPDDPLVELPVQPPELSSDQIHELDATPVQKRTE</sequence>
<accession>A0ACC2JSD6</accession>
<reference evidence="1" key="1">
    <citation type="submission" date="2022-12" db="EMBL/GenBank/DDBJ databases">
        <title>Genome Sequence of Lasiodiplodia mahajangana.</title>
        <authorList>
            <person name="Buettner E."/>
        </authorList>
    </citation>
    <scope>NUCLEOTIDE SEQUENCE</scope>
    <source>
        <strain evidence="1">VT137</strain>
    </source>
</reference>
<name>A0ACC2JSD6_9PEZI</name>
<dbReference type="EMBL" id="JAPUUL010000508">
    <property type="protein sequence ID" value="KAJ8130402.1"/>
    <property type="molecule type" value="Genomic_DNA"/>
</dbReference>
<evidence type="ECO:0000313" key="2">
    <source>
        <dbReference type="Proteomes" id="UP001153332"/>
    </source>
</evidence>
<comment type="caution">
    <text evidence="1">The sequence shown here is derived from an EMBL/GenBank/DDBJ whole genome shotgun (WGS) entry which is preliminary data.</text>
</comment>